<dbReference type="KEGG" id="mgod:E7746_10320"/>
<comment type="subcellular location">
    <subcellularLocation>
        <location evidence="1">Cell membrane</location>
        <topology evidence="1">Multi-pass membrane protein</topology>
    </subcellularLocation>
</comment>
<evidence type="ECO:0000313" key="10">
    <source>
        <dbReference type="EMBL" id="QCD36245.1"/>
    </source>
</evidence>
<dbReference type="Proteomes" id="UP000297031">
    <property type="component" value="Chromosome"/>
</dbReference>
<evidence type="ECO:0000256" key="3">
    <source>
        <dbReference type="ARBA" id="ARBA00022692"/>
    </source>
</evidence>
<feature type="transmembrane region" description="Helical" evidence="7">
    <location>
        <begin position="20"/>
        <end position="43"/>
    </location>
</feature>
<feature type="domain" description="ABC3 transporter permease C-terminal" evidence="8">
    <location>
        <begin position="300"/>
        <end position="421"/>
    </location>
</feature>
<protein>
    <submittedName>
        <fullName evidence="10">FtsX-like permease family protein</fullName>
    </submittedName>
</protein>
<keyword evidence="2" id="KW-1003">Cell membrane</keyword>
<gene>
    <name evidence="10" type="ORF">E7746_10320</name>
</gene>
<sequence length="434" mass="48403">MFKLIIKNLWSRRKRNGWLLAELILVTVVAWVIIDPLVMAVVVKTTPYGYDTDRLVDISMGSYSYGMSGYDESQTDSASLAENAMRIYNRLKSNPQIESVTRKTYTGLGGTSYSSNSFKVDTVYIMSRTISFTRGDNYFTTHGIKSLPGSPSAEELSTMSYASPGECVITESLAKLMFPSVPNPIGHYLNENIEDFQPGEWDFKVAGVVEDVRPDPFQSVALTIFSPREALPLDVGGGYMVRLKPGVDSRKFARELKENHADELKAGNYYLSDAEAQEEILEETCYSAGWTNTIRLKTMLAVFFFVNLCLGVVGTFVLQTRKRSEDAGVMRSFGATPSYIVKMMLGEGWLLTTVAWVVGCFLYLQYALAEGLAHTHNIADYYDYDPSWTSNFGIHFTVVSLVVYVMLLIVVTVGISIPASRISRVKPVDALRDE</sequence>
<keyword evidence="11" id="KW-1185">Reference proteome</keyword>
<dbReference type="InterPro" id="IPR003838">
    <property type="entry name" value="ABC3_permease_C"/>
</dbReference>
<evidence type="ECO:0000259" key="8">
    <source>
        <dbReference type="Pfam" id="PF02687"/>
    </source>
</evidence>
<comment type="similarity">
    <text evidence="6">Belongs to the ABC-4 integral membrane protein family.</text>
</comment>
<dbReference type="GO" id="GO:0005886">
    <property type="term" value="C:plasma membrane"/>
    <property type="evidence" value="ECO:0007669"/>
    <property type="project" value="UniProtKB-SubCell"/>
</dbReference>
<dbReference type="Pfam" id="PF12704">
    <property type="entry name" value="MacB_PCD"/>
    <property type="match status" value="1"/>
</dbReference>
<accession>A0A4P7VPB5</accession>
<proteinExistence type="inferred from homology"/>
<dbReference type="GO" id="GO:0022857">
    <property type="term" value="F:transmembrane transporter activity"/>
    <property type="evidence" value="ECO:0007669"/>
    <property type="project" value="TreeGrafter"/>
</dbReference>
<dbReference type="AlphaFoldDB" id="A0A4P7VPB5"/>
<dbReference type="RefSeq" id="WP_136410725.1">
    <property type="nucleotide sequence ID" value="NZ_CP039393.1"/>
</dbReference>
<feature type="transmembrane region" description="Helical" evidence="7">
    <location>
        <begin position="339"/>
        <end position="364"/>
    </location>
</feature>
<evidence type="ECO:0000256" key="5">
    <source>
        <dbReference type="ARBA" id="ARBA00023136"/>
    </source>
</evidence>
<keyword evidence="3 7" id="KW-0812">Transmembrane</keyword>
<dbReference type="OrthoDB" id="1097311at2"/>
<evidence type="ECO:0000259" key="9">
    <source>
        <dbReference type="Pfam" id="PF12704"/>
    </source>
</evidence>
<feature type="transmembrane region" description="Helical" evidence="7">
    <location>
        <begin position="392"/>
        <end position="417"/>
    </location>
</feature>
<evidence type="ECO:0000256" key="7">
    <source>
        <dbReference type="SAM" id="Phobius"/>
    </source>
</evidence>
<reference evidence="10 11" key="1">
    <citation type="submission" date="2019-02" db="EMBL/GenBank/DDBJ databases">
        <title>Isolation and identification of novel species under the genus Muribaculum.</title>
        <authorList>
            <person name="Miyake S."/>
            <person name="Ding Y."/>
            <person name="Low A."/>
            <person name="Soh M."/>
            <person name="Seedorf H."/>
        </authorList>
    </citation>
    <scope>NUCLEOTIDE SEQUENCE [LARGE SCALE GENOMIC DNA]</scope>
    <source>
        <strain evidence="10 11">TLL-A4</strain>
    </source>
</reference>
<feature type="domain" description="MacB-like periplasmic core" evidence="9">
    <location>
        <begin position="52"/>
        <end position="258"/>
    </location>
</feature>
<dbReference type="Pfam" id="PF02687">
    <property type="entry name" value="FtsX"/>
    <property type="match status" value="1"/>
</dbReference>
<dbReference type="InterPro" id="IPR050250">
    <property type="entry name" value="Macrolide_Exporter_MacB"/>
</dbReference>
<dbReference type="PANTHER" id="PTHR30572">
    <property type="entry name" value="MEMBRANE COMPONENT OF TRANSPORTER-RELATED"/>
    <property type="match status" value="1"/>
</dbReference>
<keyword evidence="5 7" id="KW-0472">Membrane</keyword>
<name>A0A4P7VPB5_9BACT</name>
<feature type="transmembrane region" description="Helical" evidence="7">
    <location>
        <begin position="299"/>
        <end position="318"/>
    </location>
</feature>
<evidence type="ECO:0000313" key="11">
    <source>
        <dbReference type="Proteomes" id="UP000297031"/>
    </source>
</evidence>
<evidence type="ECO:0000256" key="4">
    <source>
        <dbReference type="ARBA" id="ARBA00022989"/>
    </source>
</evidence>
<evidence type="ECO:0000256" key="6">
    <source>
        <dbReference type="ARBA" id="ARBA00038076"/>
    </source>
</evidence>
<dbReference type="EMBL" id="CP039393">
    <property type="protein sequence ID" value="QCD36245.1"/>
    <property type="molecule type" value="Genomic_DNA"/>
</dbReference>
<organism evidence="10 11">
    <name type="scientific">Muribaculum gordoncarteri</name>
    <dbReference type="NCBI Taxonomy" id="2530390"/>
    <lineage>
        <taxon>Bacteria</taxon>
        <taxon>Pseudomonadati</taxon>
        <taxon>Bacteroidota</taxon>
        <taxon>Bacteroidia</taxon>
        <taxon>Bacteroidales</taxon>
        <taxon>Muribaculaceae</taxon>
        <taxon>Muribaculum</taxon>
    </lineage>
</organism>
<evidence type="ECO:0000256" key="1">
    <source>
        <dbReference type="ARBA" id="ARBA00004651"/>
    </source>
</evidence>
<dbReference type="InterPro" id="IPR025857">
    <property type="entry name" value="MacB_PCD"/>
</dbReference>
<dbReference type="PANTHER" id="PTHR30572:SF4">
    <property type="entry name" value="ABC TRANSPORTER PERMEASE YTRF"/>
    <property type="match status" value="1"/>
</dbReference>
<evidence type="ECO:0000256" key="2">
    <source>
        <dbReference type="ARBA" id="ARBA00022475"/>
    </source>
</evidence>
<keyword evidence="4 7" id="KW-1133">Transmembrane helix</keyword>